<evidence type="ECO:0000313" key="1">
    <source>
        <dbReference type="EMBL" id="KAJ8107104.1"/>
    </source>
</evidence>
<accession>A0ACC2HVI6</accession>
<gene>
    <name evidence="1" type="ORF">OPT61_g9096</name>
</gene>
<protein>
    <submittedName>
        <fullName evidence="1">Uncharacterized protein</fullName>
    </submittedName>
</protein>
<dbReference type="Proteomes" id="UP001153331">
    <property type="component" value="Unassembled WGS sequence"/>
</dbReference>
<proteinExistence type="predicted"/>
<name>A0ACC2HVI6_9PLEO</name>
<comment type="caution">
    <text evidence="1">The sequence shown here is derived from an EMBL/GenBank/DDBJ whole genome shotgun (WGS) entry which is preliminary data.</text>
</comment>
<sequence length="314" mass="34339">MADSALGKRKAESDARGNGDSKRSKAKKRWEMPKRGNAESRQINPGDVGIWATCAMKKEAPTVADLRDLFQGYAAKLYGDQAANGTVGDGDSDAGGDIEAEIQKELADIRKPSVQPLFTSVKLDTQCLVFFKTRAPVEPVSFVHKICQDTADGVQHKNCRFVKRLTPITGIEKANQKGLESVAERVLAPHFHGEGNAGKKFAIRPTIRNNKDFKRDDVIQTVAAAVGPGHKVDLHGYDLLIFVEIYKVQQCPKTCTTITVEASTILTAADKFQNIIGMSVVGPDFEKLKRYNIEELRQRPSEEAPAPAASTEST</sequence>
<reference evidence="1" key="1">
    <citation type="submission" date="2022-11" db="EMBL/GenBank/DDBJ databases">
        <title>Genome Sequence of Boeremia exigua.</title>
        <authorList>
            <person name="Buettner E."/>
        </authorList>
    </citation>
    <scope>NUCLEOTIDE SEQUENCE</scope>
    <source>
        <strain evidence="1">CU02</strain>
    </source>
</reference>
<dbReference type="EMBL" id="JAPHNI010001003">
    <property type="protein sequence ID" value="KAJ8107104.1"/>
    <property type="molecule type" value="Genomic_DNA"/>
</dbReference>
<keyword evidence="2" id="KW-1185">Reference proteome</keyword>
<organism evidence="1 2">
    <name type="scientific">Boeremia exigua</name>
    <dbReference type="NCBI Taxonomy" id="749465"/>
    <lineage>
        <taxon>Eukaryota</taxon>
        <taxon>Fungi</taxon>
        <taxon>Dikarya</taxon>
        <taxon>Ascomycota</taxon>
        <taxon>Pezizomycotina</taxon>
        <taxon>Dothideomycetes</taxon>
        <taxon>Pleosporomycetidae</taxon>
        <taxon>Pleosporales</taxon>
        <taxon>Pleosporineae</taxon>
        <taxon>Didymellaceae</taxon>
        <taxon>Boeremia</taxon>
    </lineage>
</organism>
<evidence type="ECO:0000313" key="2">
    <source>
        <dbReference type="Proteomes" id="UP001153331"/>
    </source>
</evidence>